<dbReference type="InterPro" id="IPR003593">
    <property type="entry name" value="AAA+_ATPase"/>
</dbReference>
<proteinExistence type="predicted"/>
<dbReference type="GO" id="GO:0015188">
    <property type="term" value="F:L-isoleucine transmembrane transporter activity"/>
    <property type="evidence" value="ECO:0007669"/>
    <property type="project" value="TreeGrafter"/>
</dbReference>
<dbReference type="PANTHER" id="PTHR45772:SF7">
    <property type="entry name" value="AMINO ACID ABC TRANSPORTER ATP-BINDING PROTEIN"/>
    <property type="match status" value="1"/>
</dbReference>
<accession>A0AAU9EIY7</accession>
<dbReference type="GO" id="GO:1903805">
    <property type="term" value="P:L-valine import across plasma membrane"/>
    <property type="evidence" value="ECO:0007669"/>
    <property type="project" value="TreeGrafter"/>
</dbReference>
<dbReference type="GO" id="GO:0042941">
    <property type="term" value="P:D-alanine transmembrane transport"/>
    <property type="evidence" value="ECO:0007669"/>
    <property type="project" value="TreeGrafter"/>
</dbReference>
<dbReference type="InterPro" id="IPR032823">
    <property type="entry name" value="BCA_ABC_TP_C"/>
</dbReference>
<keyword evidence="2" id="KW-0547">Nucleotide-binding</keyword>
<gene>
    <name evidence="5" type="ORF">FAK_10120</name>
</gene>
<dbReference type="InterPro" id="IPR051120">
    <property type="entry name" value="ABC_AA/LPS_Transport"/>
</dbReference>
<dbReference type="Proteomes" id="UP001366166">
    <property type="component" value="Chromosome"/>
</dbReference>
<reference evidence="6" key="1">
    <citation type="journal article" date="2023" name="Arch. Microbiol.">
        <title>Desulfoferula mesophilus gen. nov. sp. nov., a mesophilic sulfate-reducing bacterium isolated from a brackish lake sediment.</title>
        <authorList>
            <person name="Watanabe T."/>
            <person name="Yabe T."/>
            <person name="Tsuji J.M."/>
            <person name="Fukui M."/>
        </authorList>
    </citation>
    <scope>NUCLEOTIDE SEQUENCE [LARGE SCALE GENOMIC DNA]</scope>
    <source>
        <strain evidence="6">12FAK</strain>
    </source>
</reference>
<protein>
    <submittedName>
        <fullName evidence="5">ABC transporter ATP-binding protein</fullName>
    </submittedName>
</protein>
<feature type="domain" description="ABC transporter" evidence="4">
    <location>
        <begin position="8"/>
        <end position="259"/>
    </location>
</feature>
<dbReference type="GO" id="GO:0015192">
    <property type="term" value="F:L-phenylalanine transmembrane transporter activity"/>
    <property type="evidence" value="ECO:0007669"/>
    <property type="project" value="TreeGrafter"/>
</dbReference>
<dbReference type="GO" id="GO:0015808">
    <property type="term" value="P:L-alanine transport"/>
    <property type="evidence" value="ECO:0007669"/>
    <property type="project" value="TreeGrafter"/>
</dbReference>
<dbReference type="Pfam" id="PF00005">
    <property type="entry name" value="ABC_tran"/>
    <property type="match status" value="1"/>
</dbReference>
<evidence type="ECO:0000259" key="4">
    <source>
        <dbReference type="PROSITE" id="PS50893"/>
    </source>
</evidence>
<dbReference type="GO" id="GO:0005524">
    <property type="term" value="F:ATP binding"/>
    <property type="evidence" value="ECO:0007669"/>
    <property type="project" value="UniProtKB-KW"/>
</dbReference>
<dbReference type="GO" id="GO:0016887">
    <property type="term" value="F:ATP hydrolysis activity"/>
    <property type="evidence" value="ECO:0007669"/>
    <property type="project" value="InterPro"/>
</dbReference>
<dbReference type="PANTHER" id="PTHR45772">
    <property type="entry name" value="CONSERVED COMPONENT OF ABC TRANSPORTER FOR NATURAL AMINO ACIDS-RELATED"/>
    <property type="match status" value="1"/>
</dbReference>
<sequence>MEATQSLLSIKGLSKNFGGVRALDGLDLEVRRNRIMGLIGPNGSGKTTFFNVVTGIYPASAGSVVLEGEDITSFSPQRVYRRGVARTFQRSRLLLPLSILDNITLGDHSRVNNGLMFNLFRRKALTREFERSLEKARELIGIFDPELASNIFDPVETLPMISRRRIEICRALIGHPKLLLLDEPSAGMTHDETFRLIDDILEIKEKIEDLTIIIIEHEMTVMERITDHCAVLNFGEKICEGSYQEVAGDPQVQEAYLGVD</sequence>
<dbReference type="Gene3D" id="3.40.50.300">
    <property type="entry name" value="P-loop containing nucleotide triphosphate hydrolases"/>
    <property type="match status" value="1"/>
</dbReference>
<keyword evidence="1" id="KW-0813">Transport</keyword>
<keyword evidence="6" id="KW-1185">Reference proteome</keyword>
<name>A0AAU9EIY7_9BACT</name>
<dbReference type="GO" id="GO:0005304">
    <property type="term" value="F:L-valine transmembrane transporter activity"/>
    <property type="evidence" value="ECO:0007669"/>
    <property type="project" value="TreeGrafter"/>
</dbReference>
<dbReference type="RefSeq" id="WP_338605676.1">
    <property type="nucleotide sequence ID" value="NZ_AP028679.1"/>
</dbReference>
<dbReference type="InterPro" id="IPR027417">
    <property type="entry name" value="P-loop_NTPase"/>
</dbReference>
<evidence type="ECO:0000256" key="1">
    <source>
        <dbReference type="ARBA" id="ARBA00022448"/>
    </source>
</evidence>
<evidence type="ECO:0000313" key="6">
    <source>
        <dbReference type="Proteomes" id="UP001366166"/>
    </source>
</evidence>
<dbReference type="Pfam" id="PF12399">
    <property type="entry name" value="BCA_ABC_TP_C"/>
    <property type="match status" value="1"/>
</dbReference>
<dbReference type="AlphaFoldDB" id="A0AAU9EIY7"/>
<evidence type="ECO:0000313" key="5">
    <source>
        <dbReference type="EMBL" id="BEQ13946.1"/>
    </source>
</evidence>
<dbReference type="InterPro" id="IPR003439">
    <property type="entry name" value="ABC_transporter-like_ATP-bd"/>
</dbReference>
<keyword evidence="3 5" id="KW-0067">ATP-binding</keyword>
<dbReference type="GO" id="GO:1903806">
    <property type="term" value="P:L-isoleucine import across plasma membrane"/>
    <property type="evidence" value="ECO:0007669"/>
    <property type="project" value="TreeGrafter"/>
</dbReference>
<dbReference type="PROSITE" id="PS50893">
    <property type="entry name" value="ABC_TRANSPORTER_2"/>
    <property type="match status" value="1"/>
</dbReference>
<dbReference type="EMBL" id="AP028679">
    <property type="protein sequence ID" value="BEQ13946.1"/>
    <property type="molecule type" value="Genomic_DNA"/>
</dbReference>
<dbReference type="GO" id="GO:0005886">
    <property type="term" value="C:plasma membrane"/>
    <property type="evidence" value="ECO:0007669"/>
    <property type="project" value="TreeGrafter"/>
</dbReference>
<dbReference type="SUPFAM" id="SSF52540">
    <property type="entry name" value="P-loop containing nucleoside triphosphate hydrolases"/>
    <property type="match status" value="1"/>
</dbReference>
<dbReference type="SMART" id="SM00382">
    <property type="entry name" value="AAA"/>
    <property type="match status" value="1"/>
</dbReference>
<dbReference type="CDD" id="cd03219">
    <property type="entry name" value="ABC_Mj1267_LivG_branched"/>
    <property type="match status" value="1"/>
</dbReference>
<organism evidence="5 6">
    <name type="scientific">Desulfoferula mesophila</name>
    <dbReference type="NCBI Taxonomy" id="3058419"/>
    <lineage>
        <taxon>Bacteria</taxon>
        <taxon>Pseudomonadati</taxon>
        <taxon>Thermodesulfobacteriota</taxon>
        <taxon>Desulfarculia</taxon>
        <taxon>Desulfarculales</taxon>
        <taxon>Desulfarculaceae</taxon>
        <taxon>Desulfoferula</taxon>
    </lineage>
</organism>
<evidence type="ECO:0000256" key="2">
    <source>
        <dbReference type="ARBA" id="ARBA00022741"/>
    </source>
</evidence>
<dbReference type="KEGG" id="dmp:FAK_10120"/>
<evidence type="ECO:0000256" key="3">
    <source>
        <dbReference type="ARBA" id="ARBA00022840"/>
    </source>
</evidence>